<evidence type="ECO:0000313" key="2">
    <source>
        <dbReference type="EMBL" id="KAF3549596.1"/>
    </source>
</evidence>
<protein>
    <submittedName>
        <fullName evidence="2">Uncharacterized protein</fullName>
    </submittedName>
</protein>
<dbReference type="Proteomes" id="UP000266723">
    <property type="component" value="Unassembled WGS sequence"/>
</dbReference>
<name>A0ABQ7CD38_BRACR</name>
<sequence>MIRKKPIETALKEPMFTGDKARHTGGKGQPRRCSLKEPMFTGDKARHTGGKGQPRRCCESHRLPESSPIHGQRDHRKGSGIERNLTPSL</sequence>
<feature type="compositionally biased region" description="Basic and acidic residues" evidence="1">
    <location>
        <begin position="1"/>
        <end position="11"/>
    </location>
</feature>
<reference evidence="2 3" key="1">
    <citation type="journal article" date="2020" name="BMC Genomics">
        <title>Intraspecific diversification of the crop wild relative Brassica cretica Lam. using demographic model selection.</title>
        <authorList>
            <person name="Kioukis A."/>
            <person name="Michalopoulou V.A."/>
            <person name="Briers L."/>
            <person name="Pirintsos S."/>
            <person name="Studholme D.J."/>
            <person name="Pavlidis P."/>
            <person name="Sarris P.F."/>
        </authorList>
    </citation>
    <scope>NUCLEOTIDE SEQUENCE [LARGE SCALE GENOMIC DNA]</scope>
    <source>
        <strain evidence="3">cv. PFS-1207/04</strain>
    </source>
</reference>
<accession>A0ABQ7CD38</accession>
<feature type="region of interest" description="Disordered" evidence="1">
    <location>
        <begin position="1"/>
        <end position="89"/>
    </location>
</feature>
<dbReference type="EMBL" id="QGKV02000832">
    <property type="protein sequence ID" value="KAF3549596.1"/>
    <property type="molecule type" value="Genomic_DNA"/>
</dbReference>
<gene>
    <name evidence="2" type="ORF">DY000_02000399</name>
</gene>
<evidence type="ECO:0000256" key="1">
    <source>
        <dbReference type="SAM" id="MobiDB-lite"/>
    </source>
</evidence>
<keyword evidence="3" id="KW-1185">Reference proteome</keyword>
<evidence type="ECO:0000313" key="3">
    <source>
        <dbReference type="Proteomes" id="UP000266723"/>
    </source>
</evidence>
<proteinExistence type="predicted"/>
<organism evidence="2 3">
    <name type="scientific">Brassica cretica</name>
    <name type="common">Mustard</name>
    <dbReference type="NCBI Taxonomy" id="69181"/>
    <lineage>
        <taxon>Eukaryota</taxon>
        <taxon>Viridiplantae</taxon>
        <taxon>Streptophyta</taxon>
        <taxon>Embryophyta</taxon>
        <taxon>Tracheophyta</taxon>
        <taxon>Spermatophyta</taxon>
        <taxon>Magnoliopsida</taxon>
        <taxon>eudicotyledons</taxon>
        <taxon>Gunneridae</taxon>
        <taxon>Pentapetalae</taxon>
        <taxon>rosids</taxon>
        <taxon>malvids</taxon>
        <taxon>Brassicales</taxon>
        <taxon>Brassicaceae</taxon>
        <taxon>Brassiceae</taxon>
        <taxon>Brassica</taxon>
    </lineage>
</organism>
<comment type="caution">
    <text evidence="2">The sequence shown here is derived from an EMBL/GenBank/DDBJ whole genome shotgun (WGS) entry which is preliminary data.</text>
</comment>